<dbReference type="PANTHER" id="PTHR47212">
    <property type="entry name" value="ADHESIN-LIKE PROTEIN, PUTATIVE (DUF3741)-RELATED"/>
    <property type="match status" value="1"/>
</dbReference>
<dbReference type="AlphaFoldDB" id="A0AAD8HWL4"/>
<feature type="domain" description="DUF3741" evidence="2">
    <location>
        <begin position="87"/>
        <end position="107"/>
    </location>
</feature>
<evidence type="ECO:0000313" key="4">
    <source>
        <dbReference type="EMBL" id="KAK1374814.1"/>
    </source>
</evidence>
<keyword evidence="5" id="KW-1185">Reference proteome</keyword>
<feature type="domain" description="DUF4378" evidence="3">
    <location>
        <begin position="504"/>
        <end position="602"/>
    </location>
</feature>
<sequence length="615" mass="69382">MIEVGCKWQLKGFFDHRRCHPKKKLPTKNQKKDVTGAGHPRGKTNASTLGNNCQGIKNVPENKGVGIAGEINVPKLIQENDEMHKFALEILDSNNELFLKLLKDPNSLLLKRIRNAKNLQQAKKETVKLLYENKLAECGNNAIPRKSQNPAHSTHKSLLERIKSQYGCPSVDVEIPSTSNSIVVLKPRLTKHERDMLRKHINLELSNRATVGQKLNLPTVSNFNQRDIEAKMHLSKMLRNAENVGHFSDKQGPRTLKSILSSPLSSPEHECSAAFSQEKDTDASVSPRQMIYSACSNNEFAWNHDSSPLQDFEVATSASFMKLTDESQNVESREETIEPVSSDGLSCRAYVNNMEMNDTIISEDLDFSELACAEQSTGTTKVCRENRFSECSMQDLWLENEPLNSSLFVSSPDPFSKYKVGINDGSNEREKHLSPNSVLKAFFTKDFTGISSNKNCPAKSRTRPPHDTDCKEALFVEDHLRTVLQTTGLYWEELLKKSHSSVELLNTSSLVEHKLFLDFVKDILLEINQSHFDFYPGASSIRQNILASSILAKNMMEEFLREIQWYLVPPETPRTLEDLAIRDIKKDENWSGRKLETEEVGSTQKLGLSICESLG</sequence>
<reference evidence="4" key="2">
    <citation type="submission" date="2023-05" db="EMBL/GenBank/DDBJ databases">
        <authorList>
            <person name="Schelkunov M.I."/>
        </authorList>
    </citation>
    <scope>NUCLEOTIDE SEQUENCE</scope>
    <source>
        <strain evidence="4">Hsosn_3</strain>
        <tissue evidence="4">Leaf</tissue>
    </source>
</reference>
<accession>A0AAD8HWL4</accession>
<dbReference type="Proteomes" id="UP001237642">
    <property type="component" value="Unassembled WGS sequence"/>
</dbReference>
<organism evidence="4 5">
    <name type="scientific">Heracleum sosnowskyi</name>
    <dbReference type="NCBI Taxonomy" id="360622"/>
    <lineage>
        <taxon>Eukaryota</taxon>
        <taxon>Viridiplantae</taxon>
        <taxon>Streptophyta</taxon>
        <taxon>Embryophyta</taxon>
        <taxon>Tracheophyta</taxon>
        <taxon>Spermatophyta</taxon>
        <taxon>Magnoliopsida</taxon>
        <taxon>eudicotyledons</taxon>
        <taxon>Gunneridae</taxon>
        <taxon>Pentapetalae</taxon>
        <taxon>asterids</taxon>
        <taxon>campanulids</taxon>
        <taxon>Apiales</taxon>
        <taxon>Apiaceae</taxon>
        <taxon>Apioideae</taxon>
        <taxon>apioid superclade</taxon>
        <taxon>Tordylieae</taxon>
        <taxon>Tordyliinae</taxon>
        <taxon>Heracleum</taxon>
    </lineage>
</organism>
<name>A0AAD8HWL4_9APIA</name>
<evidence type="ECO:0000259" key="2">
    <source>
        <dbReference type="Pfam" id="PF12552"/>
    </source>
</evidence>
<dbReference type="InterPro" id="IPR025486">
    <property type="entry name" value="DUF4378"/>
</dbReference>
<gene>
    <name evidence="4" type="ORF">POM88_031007</name>
</gene>
<reference evidence="4" key="1">
    <citation type="submission" date="2023-02" db="EMBL/GenBank/DDBJ databases">
        <title>Genome of toxic invasive species Heracleum sosnowskyi carries increased number of genes despite the absence of recent whole-genome duplications.</title>
        <authorList>
            <person name="Schelkunov M."/>
            <person name="Shtratnikova V."/>
            <person name="Makarenko M."/>
            <person name="Klepikova A."/>
            <person name="Omelchenko D."/>
            <person name="Novikova G."/>
            <person name="Obukhova E."/>
            <person name="Bogdanov V."/>
            <person name="Penin A."/>
            <person name="Logacheva M."/>
        </authorList>
    </citation>
    <scope>NUCLEOTIDE SEQUENCE</scope>
    <source>
        <strain evidence="4">Hsosn_3</strain>
        <tissue evidence="4">Leaf</tissue>
    </source>
</reference>
<dbReference type="PANTHER" id="PTHR47212:SF4">
    <property type="entry name" value="ADHESIN-LIKE PROTEIN, PUTATIVE (DUF3741)-RELATED"/>
    <property type="match status" value="1"/>
</dbReference>
<evidence type="ECO:0000313" key="5">
    <source>
        <dbReference type="Proteomes" id="UP001237642"/>
    </source>
</evidence>
<dbReference type="InterPro" id="IPR022212">
    <property type="entry name" value="DUF3741"/>
</dbReference>
<evidence type="ECO:0000256" key="1">
    <source>
        <dbReference type="SAM" id="MobiDB-lite"/>
    </source>
</evidence>
<dbReference type="EMBL" id="JAUIZM010000007">
    <property type="protein sequence ID" value="KAK1374814.1"/>
    <property type="molecule type" value="Genomic_DNA"/>
</dbReference>
<dbReference type="Pfam" id="PF12552">
    <property type="entry name" value="DUF3741"/>
    <property type="match status" value="1"/>
</dbReference>
<feature type="compositionally biased region" description="Basic and acidic residues" evidence="1">
    <location>
        <begin position="267"/>
        <end position="282"/>
    </location>
</feature>
<comment type="caution">
    <text evidence="4">The sequence shown here is derived from an EMBL/GenBank/DDBJ whole genome shotgun (WGS) entry which is preliminary data.</text>
</comment>
<feature type="region of interest" description="Disordered" evidence="1">
    <location>
        <begin position="19"/>
        <end position="51"/>
    </location>
</feature>
<evidence type="ECO:0000259" key="3">
    <source>
        <dbReference type="Pfam" id="PF14309"/>
    </source>
</evidence>
<feature type="region of interest" description="Disordered" evidence="1">
    <location>
        <begin position="245"/>
        <end position="282"/>
    </location>
</feature>
<proteinExistence type="predicted"/>
<dbReference type="Pfam" id="PF14309">
    <property type="entry name" value="DUF4378"/>
    <property type="match status" value="1"/>
</dbReference>
<evidence type="ECO:0008006" key="6">
    <source>
        <dbReference type="Google" id="ProtNLM"/>
    </source>
</evidence>
<protein>
    <recommendedName>
        <fullName evidence="6">DUF3741 domain-containing protein</fullName>
    </recommendedName>
</protein>